<sequence length="1213" mass="130724">MVLTSLGEPRRGWGGNVVESPSNESPGDVPPWLADGDPVHLDDKFVAAALPTRAHPPSSVPEPDWQAAMDELAASRYVIDLDRTDPAIRDTLVSARSRAAGQHTRAERAVLLASARGSYDTRGVTARLLHAIAAENGLLEAVHTLVESLRISRTQFHDGYGANAGCYLLNQPDTRQSGHDPLDSDLAMLRQLACLASDDEYAQVVAAVRAAAPHLAPARRAGFALALPDTPDLSDELITEFADSDETWLPWLQATAADPELIDKARPRKRGEFGYGAFEYATGYLNALVVNLGSAALGTLLPHVTAGPAADALARIGLPEVIRALADTADASKPDQLRLRAAIDRWPAAAIAGLAQAVGDSRREAPTSRAMLASLVATHPELADAVRPWLSGGAVGVLDSITEQVGKDYDEAAADELPRVLADPPWLRPKPKSVLVEGLEPLPLPPVARWREGQREQWARRRRSSRAPAATGDPGAGGAGQGRLRGLLRKLNSPGRVDVTAAEVAGVTQAMCDEYSYSNSTPLPPELQQKVAAALHTGDVEASVTAYHAWAQAYRAKPGWTSATVNGELLCGDSAEVLDRISPEFGLRLWNALAGSTDDDAGVTYVLAQHGIDALPGLVSVVRRRPTEYLSTAIVFGAVELAPLAARAFRMSKTLREEAGAWLRTHPQHAAAGLIPAAIGKPGEARDNAATALRAMAAQGSRELILSTAAGYGRDDVSAAVTAMLDEDPTDLYPTKRSKLPAFWAPAAWRRPKLHSGKALTTEAVNHLGTMLAFPTADGVYAGIGHVVDACTAESLADFGWDLFSAWLAAGAPSKDSWAMTSLGLFGNDDTARRFTPLVRVWPGESQHKRAVVGLDVLAGIGSDVALMMLNGIANKVKFKALQERAREKITQIADARGLTTAELEDRLAPDLGLEPDGTMLLDFGPRQFLVGFDEALKPFVRDADGARLKELPKARRDDDAELAKAATDRWKALKKDARTVASQQVLRLELAMCARRRWSLPVFEQFLAGHPLVRHLVRRLVWAAYTDTGIDRCFRVAEDGQYTDADDDPITLPDDAIIGLPHALELPETDAIGFGQLFTDYELLQPFTQLGRDTYRLTEAEQTSTELTRWKDLVVPTGKVLGLTNRGWERGIPMDAGAIYEMEKPLPDGWKAIAELSDGITVGAVDLFPEQSVTRVTVSTAGRWDRGDQRTFDKLDEITASELLRDLEGLRG</sequence>
<evidence type="ECO:0000259" key="2">
    <source>
        <dbReference type="Pfam" id="PF13569"/>
    </source>
</evidence>
<feature type="region of interest" description="Disordered" evidence="1">
    <location>
        <begin position="452"/>
        <end position="483"/>
    </location>
</feature>
<dbReference type="InterPro" id="IPR025406">
    <property type="entry name" value="DUF4132"/>
</dbReference>
<proteinExistence type="predicted"/>
<feature type="region of interest" description="Disordered" evidence="1">
    <location>
        <begin position="1"/>
        <end position="36"/>
    </location>
</feature>
<dbReference type="EMBL" id="JARXVE010000013">
    <property type="protein sequence ID" value="MDH6198923.1"/>
    <property type="molecule type" value="Genomic_DNA"/>
</dbReference>
<protein>
    <recommendedName>
        <fullName evidence="2">DUF4132 domain-containing protein</fullName>
    </recommendedName>
</protein>
<reference evidence="3 4" key="1">
    <citation type="submission" date="2023-04" db="EMBL/GenBank/DDBJ databases">
        <title>Forest soil microbial communities from Buena Vista Peninsula, Colon Province, Panama.</title>
        <authorList>
            <person name="Bouskill N."/>
        </authorList>
    </citation>
    <scope>NUCLEOTIDE SEQUENCE [LARGE SCALE GENOMIC DNA]</scope>
    <source>
        <strain evidence="3 4">AC80</strain>
    </source>
</reference>
<name>A0ABT6L7J3_9MYCO</name>
<keyword evidence="4" id="KW-1185">Reference proteome</keyword>
<feature type="domain" description="DUF4132" evidence="2">
    <location>
        <begin position="946"/>
        <end position="1129"/>
    </location>
</feature>
<feature type="compositionally biased region" description="Gly residues" evidence="1">
    <location>
        <begin position="474"/>
        <end position="483"/>
    </location>
</feature>
<evidence type="ECO:0000313" key="3">
    <source>
        <dbReference type="EMBL" id="MDH6198923.1"/>
    </source>
</evidence>
<dbReference type="Proteomes" id="UP001160130">
    <property type="component" value="Unassembled WGS sequence"/>
</dbReference>
<evidence type="ECO:0000256" key="1">
    <source>
        <dbReference type="SAM" id="MobiDB-lite"/>
    </source>
</evidence>
<gene>
    <name evidence="3" type="ORF">M2272_005587</name>
</gene>
<organism evidence="3 4">
    <name type="scientific">Mycolicibacterium frederiksbergense</name>
    <dbReference type="NCBI Taxonomy" id="117567"/>
    <lineage>
        <taxon>Bacteria</taxon>
        <taxon>Bacillati</taxon>
        <taxon>Actinomycetota</taxon>
        <taxon>Actinomycetes</taxon>
        <taxon>Mycobacteriales</taxon>
        <taxon>Mycobacteriaceae</taxon>
        <taxon>Mycolicibacterium</taxon>
    </lineage>
</organism>
<comment type="caution">
    <text evidence="3">The sequence shown here is derived from an EMBL/GenBank/DDBJ whole genome shotgun (WGS) entry which is preliminary data.</text>
</comment>
<dbReference type="Pfam" id="PF13569">
    <property type="entry name" value="DUF4132"/>
    <property type="match status" value="1"/>
</dbReference>
<accession>A0ABT6L7J3</accession>
<evidence type="ECO:0000313" key="4">
    <source>
        <dbReference type="Proteomes" id="UP001160130"/>
    </source>
</evidence>